<sequence length="226" mass="25501">MPSTVLNGDTLYSCLFPDKPLFGIAPRVFGCVCFVHIHSPSLDKLSPRSVKCIFLGYSWTQKGYRCYDPQSRRSFTFADVTFFEFTPFYSPQSSVVIPPPSVPLPVPTLSVPRIQNIHTLQVYSAVIAPSTLICSARSSSNCSSWKPFCNTPMILLLFGKVKAWKIAMDDEMSALISMGTWELVEVPPNADIVAYRWVFTLKFRADGTLERYKLVWLQRASLRHMG</sequence>
<reference evidence="2" key="2">
    <citation type="journal article" date="2024" name="Plant">
        <title>Genomic evolution and insights into agronomic trait innovations of Sesamum species.</title>
        <authorList>
            <person name="Miao H."/>
            <person name="Wang L."/>
            <person name="Qu L."/>
            <person name="Liu H."/>
            <person name="Sun Y."/>
            <person name="Le M."/>
            <person name="Wang Q."/>
            <person name="Wei S."/>
            <person name="Zheng Y."/>
            <person name="Lin W."/>
            <person name="Duan Y."/>
            <person name="Cao H."/>
            <person name="Xiong S."/>
            <person name="Wang X."/>
            <person name="Wei L."/>
            <person name="Li C."/>
            <person name="Ma Q."/>
            <person name="Ju M."/>
            <person name="Zhao R."/>
            <person name="Li G."/>
            <person name="Mu C."/>
            <person name="Tian Q."/>
            <person name="Mei H."/>
            <person name="Zhang T."/>
            <person name="Gao T."/>
            <person name="Zhang H."/>
        </authorList>
    </citation>
    <scope>NUCLEOTIDE SEQUENCE</scope>
    <source>
        <strain evidence="2">KEN8</strain>
    </source>
</reference>
<reference evidence="2" key="1">
    <citation type="submission" date="2020-06" db="EMBL/GenBank/DDBJ databases">
        <authorList>
            <person name="Li T."/>
            <person name="Hu X."/>
            <person name="Zhang T."/>
            <person name="Song X."/>
            <person name="Zhang H."/>
            <person name="Dai N."/>
            <person name="Sheng W."/>
            <person name="Hou X."/>
            <person name="Wei L."/>
        </authorList>
    </citation>
    <scope>NUCLEOTIDE SEQUENCE</scope>
    <source>
        <strain evidence="2">KEN8</strain>
        <tissue evidence="2">Leaf</tissue>
    </source>
</reference>
<gene>
    <name evidence="2" type="ORF">Scaly_1042200</name>
</gene>
<name>A0AAW2QK88_9LAMI</name>
<evidence type="ECO:0000313" key="2">
    <source>
        <dbReference type="EMBL" id="KAL0368233.1"/>
    </source>
</evidence>
<dbReference type="Pfam" id="PF25597">
    <property type="entry name" value="SH3_retrovirus"/>
    <property type="match status" value="1"/>
</dbReference>
<comment type="caution">
    <text evidence="2">The sequence shown here is derived from an EMBL/GenBank/DDBJ whole genome shotgun (WGS) entry which is preliminary data.</text>
</comment>
<accession>A0AAW2QK88</accession>
<protein>
    <recommendedName>
        <fullName evidence="1">Retroviral polymerase SH3-like domain-containing protein</fullName>
    </recommendedName>
</protein>
<dbReference type="EMBL" id="JACGWM010000006">
    <property type="protein sequence ID" value="KAL0368233.1"/>
    <property type="molecule type" value="Genomic_DNA"/>
</dbReference>
<dbReference type="AlphaFoldDB" id="A0AAW2QK88"/>
<organism evidence="2">
    <name type="scientific">Sesamum calycinum</name>
    <dbReference type="NCBI Taxonomy" id="2727403"/>
    <lineage>
        <taxon>Eukaryota</taxon>
        <taxon>Viridiplantae</taxon>
        <taxon>Streptophyta</taxon>
        <taxon>Embryophyta</taxon>
        <taxon>Tracheophyta</taxon>
        <taxon>Spermatophyta</taxon>
        <taxon>Magnoliopsida</taxon>
        <taxon>eudicotyledons</taxon>
        <taxon>Gunneridae</taxon>
        <taxon>Pentapetalae</taxon>
        <taxon>asterids</taxon>
        <taxon>lamiids</taxon>
        <taxon>Lamiales</taxon>
        <taxon>Pedaliaceae</taxon>
        <taxon>Sesamum</taxon>
    </lineage>
</organism>
<dbReference type="InterPro" id="IPR057670">
    <property type="entry name" value="SH3_retrovirus"/>
</dbReference>
<evidence type="ECO:0000259" key="1">
    <source>
        <dbReference type="Pfam" id="PF25597"/>
    </source>
</evidence>
<proteinExistence type="predicted"/>
<feature type="domain" description="Retroviral polymerase SH3-like" evidence="1">
    <location>
        <begin position="31"/>
        <end position="92"/>
    </location>
</feature>